<protein>
    <submittedName>
        <fullName evidence="1">Uncharacterized protein</fullName>
    </submittedName>
</protein>
<reference evidence="1" key="1">
    <citation type="submission" date="2020-10" db="EMBL/GenBank/DDBJ databases">
        <authorList>
            <person name="Castelo-Branco R."/>
            <person name="Eusebio N."/>
            <person name="Adriana R."/>
            <person name="Vieira A."/>
            <person name="Brugerolle De Fraissinette N."/>
            <person name="Rezende De Castro R."/>
            <person name="Schneider M.P."/>
            <person name="Vasconcelos V."/>
            <person name="Leao P.N."/>
        </authorList>
    </citation>
    <scope>NUCLEOTIDE SEQUENCE</scope>
    <source>
        <strain evidence="1">LEGE 11479</strain>
    </source>
</reference>
<proteinExistence type="predicted"/>
<evidence type="ECO:0000313" key="1">
    <source>
        <dbReference type="EMBL" id="MBE9069771.1"/>
    </source>
</evidence>
<name>A0A929FA67_LEPEC</name>
<accession>A0A929FA67</accession>
<sequence>MSPYSCQRNRLRPPWRINQTIIAELASFKAAGQRRSIMRYKLELQAEMDTYGHLKQRRMEGGQQ</sequence>
<evidence type="ECO:0000313" key="2">
    <source>
        <dbReference type="Proteomes" id="UP000615026"/>
    </source>
</evidence>
<gene>
    <name evidence="1" type="ORF">IQ260_24310</name>
</gene>
<comment type="caution">
    <text evidence="1">The sequence shown here is derived from an EMBL/GenBank/DDBJ whole genome shotgun (WGS) entry which is preliminary data.</text>
</comment>
<organism evidence="1 2">
    <name type="scientific">Leptolyngbya cf. ectocarpi LEGE 11479</name>
    <dbReference type="NCBI Taxonomy" id="1828722"/>
    <lineage>
        <taxon>Bacteria</taxon>
        <taxon>Bacillati</taxon>
        <taxon>Cyanobacteriota</taxon>
        <taxon>Cyanophyceae</taxon>
        <taxon>Leptolyngbyales</taxon>
        <taxon>Leptolyngbyaceae</taxon>
        <taxon>Leptolyngbya group</taxon>
        <taxon>Leptolyngbya</taxon>
    </lineage>
</organism>
<dbReference type="AlphaFoldDB" id="A0A929FA67"/>
<keyword evidence="2" id="KW-1185">Reference proteome</keyword>
<dbReference type="EMBL" id="JADEXP010000319">
    <property type="protein sequence ID" value="MBE9069771.1"/>
    <property type="molecule type" value="Genomic_DNA"/>
</dbReference>
<dbReference type="RefSeq" id="WP_193995662.1">
    <property type="nucleotide sequence ID" value="NZ_JADEXP010000319.1"/>
</dbReference>
<dbReference type="Proteomes" id="UP000615026">
    <property type="component" value="Unassembled WGS sequence"/>
</dbReference>